<organism evidence="3 4">
    <name type="scientific">Lasiosphaeris hirsuta</name>
    <dbReference type="NCBI Taxonomy" id="260670"/>
    <lineage>
        <taxon>Eukaryota</taxon>
        <taxon>Fungi</taxon>
        <taxon>Dikarya</taxon>
        <taxon>Ascomycota</taxon>
        <taxon>Pezizomycotina</taxon>
        <taxon>Sordariomycetes</taxon>
        <taxon>Sordariomycetidae</taxon>
        <taxon>Sordariales</taxon>
        <taxon>Lasiosphaeriaceae</taxon>
        <taxon>Lasiosphaeris</taxon>
    </lineage>
</organism>
<protein>
    <recommendedName>
        <fullName evidence="2">Heterokaryon incompatibility domain-containing protein</fullName>
    </recommendedName>
</protein>
<reference evidence="3" key="1">
    <citation type="submission" date="2023-06" db="EMBL/GenBank/DDBJ databases">
        <title>Genome-scale phylogeny and comparative genomics of the fungal order Sordariales.</title>
        <authorList>
            <consortium name="Lawrence Berkeley National Laboratory"/>
            <person name="Hensen N."/>
            <person name="Bonometti L."/>
            <person name="Westerberg I."/>
            <person name="Brannstrom I.O."/>
            <person name="Guillou S."/>
            <person name="Cros-Aarteil S."/>
            <person name="Calhoun S."/>
            <person name="Haridas S."/>
            <person name="Kuo A."/>
            <person name="Mondo S."/>
            <person name="Pangilinan J."/>
            <person name="Riley R."/>
            <person name="Labutti K."/>
            <person name="Andreopoulos B."/>
            <person name="Lipzen A."/>
            <person name="Chen C."/>
            <person name="Yanf M."/>
            <person name="Daum C."/>
            <person name="Ng V."/>
            <person name="Clum A."/>
            <person name="Steindorff A."/>
            <person name="Ohm R."/>
            <person name="Martin F."/>
            <person name="Silar P."/>
            <person name="Natvig D."/>
            <person name="Lalanne C."/>
            <person name="Gautier V."/>
            <person name="Ament-Velasquez S.L."/>
            <person name="Kruys A."/>
            <person name="Hutchinson M.I."/>
            <person name="Powell A.J."/>
            <person name="Barry K."/>
            <person name="Miller A.N."/>
            <person name="Grigoriev I.V."/>
            <person name="Debuchy R."/>
            <person name="Gladieux P."/>
            <person name="Thoren M.H."/>
            <person name="Johannesson H."/>
        </authorList>
    </citation>
    <scope>NUCLEOTIDE SEQUENCE</scope>
    <source>
        <strain evidence="3">SMH4607-1</strain>
    </source>
</reference>
<feature type="chain" id="PRO_5041266490" description="Heterokaryon incompatibility domain-containing protein" evidence="1">
    <location>
        <begin position="20"/>
        <end position="135"/>
    </location>
</feature>
<evidence type="ECO:0000313" key="3">
    <source>
        <dbReference type="EMBL" id="KAK0731962.1"/>
    </source>
</evidence>
<feature type="signal peptide" evidence="1">
    <location>
        <begin position="1"/>
        <end position="19"/>
    </location>
</feature>
<dbReference type="Proteomes" id="UP001172102">
    <property type="component" value="Unassembled WGS sequence"/>
</dbReference>
<dbReference type="InterPro" id="IPR010730">
    <property type="entry name" value="HET"/>
</dbReference>
<dbReference type="PANTHER" id="PTHR24148:SF78">
    <property type="entry name" value="HETEROKARYON INCOMPATIBILITY DOMAIN-CONTAINING PROTEIN"/>
    <property type="match status" value="1"/>
</dbReference>
<dbReference type="AlphaFoldDB" id="A0AA40EBB2"/>
<gene>
    <name evidence="3" type="ORF">B0H67DRAFT_91732</name>
</gene>
<sequence>MTSFVSSFYFLFCTSPLLFRLPANRKNECEYQYSPLLDGWIRLLQLMPDSDEQASIRCRLIDYCLLDPEKGTHSYEALLYVWGQPDPGNPETAVLGWNGYLHITRNLDAALKRLRYCSAEQLLWIDSVCTNQKDN</sequence>
<dbReference type="EMBL" id="JAUKUA010000001">
    <property type="protein sequence ID" value="KAK0731962.1"/>
    <property type="molecule type" value="Genomic_DNA"/>
</dbReference>
<keyword evidence="4" id="KW-1185">Reference proteome</keyword>
<comment type="caution">
    <text evidence="3">The sequence shown here is derived from an EMBL/GenBank/DDBJ whole genome shotgun (WGS) entry which is preliminary data.</text>
</comment>
<evidence type="ECO:0000259" key="2">
    <source>
        <dbReference type="Pfam" id="PF06985"/>
    </source>
</evidence>
<feature type="domain" description="Heterokaryon incompatibility" evidence="2">
    <location>
        <begin position="75"/>
        <end position="134"/>
    </location>
</feature>
<dbReference type="InterPro" id="IPR052895">
    <property type="entry name" value="HetReg/Transcr_Mod"/>
</dbReference>
<evidence type="ECO:0000313" key="4">
    <source>
        <dbReference type="Proteomes" id="UP001172102"/>
    </source>
</evidence>
<dbReference type="PANTHER" id="PTHR24148">
    <property type="entry name" value="ANKYRIN REPEAT DOMAIN-CONTAINING PROTEIN 39 HOMOLOG-RELATED"/>
    <property type="match status" value="1"/>
</dbReference>
<proteinExistence type="predicted"/>
<dbReference type="Pfam" id="PF06985">
    <property type="entry name" value="HET"/>
    <property type="match status" value="1"/>
</dbReference>
<accession>A0AA40EBB2</accession>
<name>A0AA40EBB2_9PEZI</name>
<evidence type="ECO:0000256" key="1">
    <source>
        <dbReference type="SAM" id="SignalP"/>
    </source>
</evidence>
<keyword evidence="1" id="KW-0732">Signal</keyword>